<feature type="region of interest" description="Disordered" evidence="1">
    <location>
        <begin position="18"/>
        <end position="62"/>
    </location>
</feature>
<name>A0ABN8IVK7_9NEOP</name>
<dbReference type="Proteomes" id="UP000837857">
    <property type="component" value="Chromosome 5"/>
</dbReference>
<gene>
    <name evidence="2" type="ORF">IPOD504_LOCUS14182</name>
</gene>
<reference evidence="2" key="1">
    <citation type="submission" date="2022-03" db="EMBL/GenBank/DDBJ databases">
        <authorList>
            <person name="Martin H S."/>
        </authorList>
    </citation>
    <scope>NUCLEOTIDE SEQUENCE</scope>
</reference>
<keyword evidence="3" id="KW-1185">Reference proteome</keyword>
<evidence type="ECO:0000313" key="3">
    <source>
        <dbReference type="Proteomes" id="UP000837857"/>
    </source>
</evidence>
<evidence type="ECO:0000313" key="2">
    <source>
        <dbReference type="EMBL" id="CAH2068274.1"/>
    </source>
</evidence>
<organism evidence="2 3">
    <name type="scientific">Iphiclides podalirius</name>
    <name type="common">scarce swallowtail</name>
    <dbReference type="NCBI Taxonomy" id="110791"/>
    <lineage>
        <taxon>Eukaryota</taxon>
        <taxon>Metazoa</taxon>
        <taxon>Ecdysozoa</taxon>
        <taxon>Arthropoda</taxon>
        <taxon>Hexapoda</taxon>
        <taxon>Insecta</taxon>
        <taxon>Pterygota</taxon>
        <taxon>Neoptera</taxon>
        <taxon>Endopterygota</taxon>
        <taxon>Lepidoptera</taxon>
        <taxon>Glossata</taxon>
        <taxon>Ditrysia</taxon>
        <taxon>Papilionoidea</taxon>
        <taxon>Papilionidae</taxon>
        <taxon>Papilioninae</taxon>
        <taxon>Iphiclides</taxon>
    </lineage>
</organism>
<feature type="non-terminal residue" evidence="2">
    <location>
        <position position="1"/>
    </location>
</feature>
<proteinExistence type="predicted"/>
<dbReference type="EMBL" id="OW152817">
    <property type="protein sequence ID" value="CAH2068274.1"/>
    <property type="molecule type" value="Genomic_DNA"/>
</dbReference>
<evidence type="ECO:0000256" key="1">
    <source>
        <dbReference type="SAM" id="MobiDB-lite"/>
    </source>
</evidence>
<accession>A0ABN8IVK7</accession>
<sequence>MLVTYYLAGESTVRAARSRLRGRHSRGGPVPAGDGGRAFSKKEAPAAADIRGRNPIGGQSRGALSPVRDAPALFGEQVRASNPASHPPKLAAFYAPSGAWHCTLGLRCAIVSGCGSMTLNDYRLAR</sequence>
<protein>
    <submittedName>
        <fullName evidence="2">Uncharacterized protein</fullName>
    </submittedName>
</protein>